<dbReference type="GO" id="GO:0046165">
    <property type="term" value="P:alcohol biosynthetic process"/>
    <property type="evidence" value="ECO:0007669"/>
    <property type="project" value="UniProtKB-ARBA"/>
</dbReference>
<keyword evidence="4" id="KW-0460">Magnesium</keyword>
<keyword evidence="2" id="KW-0808">Transferase</keyword>
<keyword evidence="3" id="KW-0479">Metal-binding</keyword>
<evidence type="ECO:0000256" key="2">
    <source>
        <dbReference type="ARBA" id="ARBA00022679"/>
    </source>
</evidence>
<evidence type="ECO:0000256" key="1">
    <source>
        <dbReference type="ARBA" id="ARBA00012382"/>
    </source>
</evidence>
<gene>
    <name evidence="5" type="ORF">BS50DRAFT_564634</name>
</gene>
<proteinExistence type="predicted"/>
<sequence length="723" mass="82315">MVLRKVQCTRKHNIPYFVDSTWLDTDGLAANYPFSRHKLEHKSNAGCLQARLDWIKHVGPVSEFGACNPINGNLIAVILPYCVPERLYAAAYVTECEAPYAFLADAFDKNIHSSSLYARHQAWAATQDQSHPSHYPVGHSETVSQRFHNLSPGQKQVFAKAMFQLGSFGEDWPERFEKSLRMMAIRDLYDTSKDFNFLEDFLEYRALDLGASFGELLMMFGMDIKLNSDERRKVRDISQAYSITTTLTNDYLSFENEYKKHVNTTGTTFISSIWLLSRLHNVDLDTAKCIAKDEIIRYENRLLELCKHFRRANSILSRSLDQYIQGMIYLVSGNVLWSLNCPRYHAQYRYDPNAGLEEVLTSDNFPRIMGLPYKAAEGKCHGITIFSGTTESKLSNNLTAHDSFGSGSTFPTPQTSLAGPSTQASSLKSAYFDSRVNYTASLSSQGIHDNFIDALNVWFRLPTLSISQLKCLSNRLHTASFLRDDMEDAYGLEKSRVATHKVFGIAQTINSANYSITEALDEARHMDCPHALEIVLGGLLDIQVGQSYRLHWTRHAACPSEQEYLEMVHKSTLFRMLAKLVMSHSTNRNRAKATSKELARLFGIYVQIFHEYQKLRSAEVMLTVYCLGRDGGAFTLPLVHALNKDPGDTQLREVLFYRRERGSLSPAHNHMVLEQLKCAESLVYTKKILESLHNRIKTFIEVLEKVFGIENWIMRRLVQSLET</sequence>
<dbReference type="Pfam" id="PF19086">
    <property type="entry name" value="Terpene_syn_C_2"/>
    <property type="match status" value="1"/>
</dbReference>
<dbReference type="PANTHER" id="PTHR12001">
    <property type="entry name" value="GERANYLGERANYL PYROPHOSPHATE SYNTHASE"/>
    <property type="match status" value="1"/>
</dbReference>
<dbReference type="OrthoDB" id="6921389at2759"/>
<dbReference type="CDD" id="cd00385">
    <property type="entry name" value="Isoprenoid_Biosyn_C1"/>
    <property type="match status" value="1"/>
</dbReference>
<dbReference type="GO" id="GO:0008299">
    <property type="term" value="P:isoprenoid biosynthetic process"/>
    <property type="evidence" value="ECO:0007669"/>
    <property type="project" value="InterPro"/>
</dbReference>
<protein>
    <recommendedName>
        <fullName evidence="1">geranylgeranyl diphosphate synthase</fullName>
        <ecNumber evidence="1">2.5.1.29</ecNumber>
    </recommendedName>
</protein>
<evidence type="ECO:0000256" key="4">
    <source>
        <dbReference type="ARBA" id="ARBA00022842"/>
    </source>
</evidence>
<organism evidence="5 6">
    <name type="scientific">Corynespora cassiicola Philippines</name>
    <dbReference type="NCBI Taxonomy" id="1448308"/>
    <lineage>
        <taxon>Eukaryota</taxon>
        <taxon>Fungi</taxon>
        <taxon>Dikarya</taxon>
        <taxon>Ascomycota</taxon>
        <taxon>Pezizomycotina</taxon>
        <taxon>Dothideomycetes</taxon>
        <taxon>Pleosporomycetidae</taxon>
        <taxon>Pleosporales</taxon>
        <taxon>Corynesporascaceae</taxon>
        <taxon>Corynespora</taxon>
    </lineage>
</organism>
<dbReference type="SUPFAM" id="SSF48576">
    <property type="entry name" value="Terpenoid synthases"/>
    <property type="match status" value="2"/>
</dbReference>
<dbReference type="Pfam" id="PF00348">
    <property type="entry name" value="polyprenyl_synt"/>
    <property type="match status" value="1"/>
</dbReference>
<accession>A0A2T2N3J7</accession>
<name>A0A2T2N3J7_CORCC</name>
<dbReference type="Proteomes" id="UP000240883">
    <property type="component" value="Unassembled WGS sequence"/>
</dbReference>
<keyword evidence="6" id="KW-1185">Reference proteome</keyword>
<dbReference type="PANTHER" id="PTHR12001:SF72">
    <property type="entry name" value="THIJ_PFPI FAMILY PROTEIN (AFU_ORTHOLOGUE AFUA_3G01210)-RELATED"/>
    <property type="match status" value="1"/>
</dbReference>
<evidence type="ECO:0000256" key="3">
    <source>
        <dbReference type="ARBA" id="ARBA00022723"/>
    </source>
</evidence>
<dbReference type="AlphaFoldDB" id="A0A2T2N3J7"/>
<dbReference type="Gene3D" id="1.10.600.10">
    <property type="entry name" value="Farnesyl Diphosphate Synthase"/>
    <property type="match status" value="2"/>
</dbReference>
<dbReference type="InterPro" id="IPR000092">
    <property type="entry name" value="Polyprenyl_synt"/>
</dbReference>
<dbReference type="GO" id="GO:0004311">
    <property type="term" value="F:geranylgeranyl diphosphate synthase activity"/>
    <property type="evidence" value="ECO:0007669"/>
    <property type="project" value="UniProtKB-EC"/>
</dbReference>
<dbReference type="STRING" id="1448308.A0A2T2N3J7"/>
<evidence type="ECO:0000313" key="5">
    <source>
        <dbReference type="EMBL" id="PSN60025.1"/>
    </source>
</evidence>
<dbReference type="InterPro" id="IPR008949">
    <property type="entry name" value="Isoprenoid_synthase_dom_sf"/>
</dbReference>
<dbReference type="EC" id="2.5.1.29" evidence="1"/>
<dbReference type="EMBL" id="KZ678151">
    <property type="protein sequence ID" value="PSN60025.1"/>
    <property type="molecule type" value="Genomic_DNA"/>
</dbReference>
<dbReference type="GO" id="GO:0046872">
    <property type="term" value="F:metal ion binding"/>
    <property type="evidence" value="ECO:0007669"/>
    <property type="project" value="UniProtKB-KW"/>
</dbReference>
<reference evidence="5 6" key="1">
    <citation type="journal article" date="2018" name="Front. Microbiol.">
        <title>Genome-Wide Analysis of Corynespora cassiicola Leaf Fall Disease Putative Effectors.</title>
        <authorList>
            <person name="Lopez D."/>
            <person name="Ribeiro S."/>
            <person name="Label P."/>
            <person name="Fumanal B."/>
            <person name="Venisse J.S."/>
            <person name="Kohler A."/>
            <person name="de Oliveira R.R."/>
            <person name="Labutti K."/>
            <person name="Lipzen A."/>
            <person name="Lail K."/>
            <person name="Bauer D."/>
            <person name="Ohm R.A."/>
            <person name="Barry K.W."/>
            <person name="Spatafora J."/>
            <person name="Grigoriev I.V."/>
            <person name="Martin F.M."/>
            <person name="Pujade-Renaud V."/>
        </authorList>
    </citation>
    <scope>NUCLEOTIDE SEQUENCE [LARGE SCALE GENOMIC DNA]</scope>
    <source>
        <strain evidence="5 6">Philippines</strain>
    </source>
</reference>
<dbReference type="GO" id="GO:0043386">
    <property type="term" value="P:mycotoxin biosynthetic process"/>
    <property type="evidence" value="ECO:0007669"/>
    <property type="project" value="UniProtKB-ARBA"/>
</dbReference>
<evidence type="ECO:0000313" key="6">
    <source>
        <dbReference type="Proteomes" id="UP000240883"/>
    </source>
</evidence>